<comment type="caution">
    <text evidence="1">The sequence shown here is derived from an EMBL/GenBank/DDBJ whole genome shotgun (WGS) entry which is preliminary data.</text>
</comment>
<dbReference type="Proteomes" id="UP001489004">
    <property type="component" value="Unassembled WGS sequence"/>
</dbReference>
<dbReference type="EMBL" id="JALJOR010000012">
    <property type="protein sequence ID" value="KAK9807793.1"/>
    <property type="molecule type" value="Genomic_DNA"/>
</dbReference>
<keyword evidence="2" id="KW-1185">Reference proteome</keyword>
<reference evidence="1 2" key="1">
    <citation type="journal article" date="2024" name="Nat. Commun.">
        <title>Phylogenomics reveals the evolutionary origins of lichenization in chlorophyte algae.</title>
        <authorList>
            <person name="Puginier C."/>
            <person name="Libourel C."/>
            <person name="Otte J."/>
            <person name="Skaloud P."/>
            <person name="Haon M."/>
            <person name="Grisel S."/>
            <person name="Petersen M."/>
            <person name="Berrin J.G."/>
            <person name="Delaux P.M."/>
            <person name="Dal Grande F."/>
            <person name="Keller J."/>
        </authorList>
    </citation>
    <scope>NUCLEOTIDE SEQUENCE [LARGE SCALE GENOMIC DNA]</scope>
    <source>
        <strain evidence="1 2">SAG 2043</strain>
    </source>
</reference>
<name>A0AAW1PH31_9CHLO</name>
<sequence>MVFLTSSQAQRFVAANRGRVKRCADAYFIYDAPSGLWTRDNSKSRLLELVENTPNLGMWSDETKHKIDMLNYTPHMFEDKDFLDETDHANANFMHFTNGVLDMKQRRFFDPSNPNHRLQDPKNEDYIRTAGFAAACLHILLDYLALLEQEGYLATVDQEAAEWVEQHDPLQRASEQNLPITNNTADKVAVKAFNAAVRAVKGGAGLLDQKIKCMVKAAQLGLEEAKSDGSMFWRGIKYHASPESEL</sequence>
<proteinExistence type="predicted"/>
<organism evidence="1 2">
    <name type="scientific">[Myrmecia] bisecta</name>
    <dbReference type="NCBI Taxonomy" id="41462"/>
    <lineage>
        <taxon>Eukaryota</taxon>
        <taxon>Viridiplantae</taxon>
        <taxon>Chlorophyta</taxon>
        <taxon>core chlorophytes</taxon>
        <taxon>Trebouxiophyceae</taxon>
        <taxon>Trebouxiales</taxon>
        <taxon>Trebouxiaceae</taxon>
        <taxon>Myrmecia</taxon>
    </lineage>
</organism>
<accession>A0AAW1PH31</accession>
<protein>
    <submittedName>
        <fullName evidence="1">Uncharacterized protein</fullName>
    </submittedName>
</protein>
<dbReference type="AlphaFoldDB" id="A0AAW1PH31"/>
<evidence type="ECO:0000313" key="2">
    <source>
        <dbReference type="Proteomes" id="UP001489004"/>
    </source>
</evidence>
<gene>
    <name evidence="1" type="ORF">WJX72_009614</name>
</gene>
<evidence type="ECO:0000313" key="1">
    <source>
        <dbReference type="EMBL" id="KAK9807793.1"/>
    </source>
</evidence>